<dbReference type="InParanoid" id="A0A804KBV4"/>
<proteinExistence type="predicted"/>
<feature type="compositionally biased region" description="Polar residues" evidence="1">
    <location>
        <begin position="1"/>
        <end position="17"/>
    </location>
</feature>
<dbReference type="Gramene" id="Ma08_t28720.1">
    <property type="protein sequence ID" value="Ma08_p28720.1"/>
    <property type="gene ID" value="Ma08_g28720"/>
</dbReference>
<protein>
    <submittedName>
        <fullName evidence="2">(wild Malaysian banana) hypothetical protein</fullName>
    </submittedName>
</protein>
<feature type="region of interest" description="Disordered" evidence="1">
    <location>
        <begin position="1"/>
        <end position="37"/>
    </location>
</feature>
<accession>A0A804KBV4</accession>
<evidence type="ECO:0000313" key="2">
    <source>
        <dbReference type="EMBL" id="CAG1833030.1"/>
    </source>
</evidence>
<organism evidence="3 4">
    <name type="scientific">Musa acuminata subsp. malaccensis</name>
    <name type="common">Wild banana</name>
    <name type="synonym">Musa malaccensis</name>
    <dbReference type="NCBI Taxonomy" id="214687"/>
    <lineage>
        <taxon>Eukaryota</taxon>
        <taxon>Viridiplantae</taxon>
        <taxon>Streptophyta</taxon>
        <taxon>Embryophyta</taxon>
        <taxon>Tracheophyta</taxon>
        <taxon>Spermatophyta</taxon>
        <taxon>Magnoliopsida</taxon>
        <taxon>Liliopsida</taxon>
        <taxon>Zingiberales</taxon>
        <taxon>Musaceae</taxon>
        <taxon>Musa</taxon>
    </lineage>
</organism>
<keyword evidence="4" id="KW-1185">Reference proteome</keyword>
<evidence type="ECO:0000256" key="1">
    <source>
        <dbReference type="SAM" id="MobiDB-lite"/>
    </source>
</evidence>
<name>A0A804KBV4_MUSAM</name>
<reference evidence="2" key="1">
    <citation type="submission" date="2021-03" db="EMBL/GenBank/DDBJ databases">
        <authorList>
            <consortium name="Genoscope - CEA"/>
            <person name="William W."/>
        </authorList>
    </citation>
    <scope>NUCLEOTIDE SEQUENCE</scope>
    <source>
        <strain evidence="2">Doubled-haploid Pahang</strain>
    </source>
</reference>
<dbReference type="EnsemblPlants" id="Ma08_t28720.1">
    <property type="protein sequence ID" value="Ma08_p28720.1"/>
    <property type="gene ID" value="Ma08_g28720"/>
</dbReference>
<evidence type="ECO:0000313" key="3">
    <source>
        <dbReference type="EnsemblPlants" id="Ma08_p28720.1"/>
    </source>
</evidence>
<feature type="compositionally biased region" description="Basic and acidic residues" evidence="1">
    <location>
        <begin position="25"/>
        <end position="37"/>
    </location>
</feature>
<gene>
    <name evidence="2" type="ORF">GSMUA_89500.1</name>
</gene>
<feature type="region of interest" description="Disordered" evidence="1">
    <location>
        <begin position="115"/>
        <end position="141"/>
    </location>
</feature>
<dbReference type="AlphaFoldDB" id="A0A804KBV4"/>
<dbReference type="Proteomes" id="UP000012960">
    <property type="component" value="Unplaced"/>
</dbReference>
<sequence>MKRNSESTASHQNTSKNRVQKSHHSPRDTNRRILRMEEREDAHQVVVVVEGDAGGFGAEGAVVELVVEAVGDPDRLAGVAVLDDDEVVGLEEGASHLQEVQVADRRHHDVELVLEQGSARRRRRRQGRPAHHVRRSHLSSSPPLSLTFKLCQ</sequence>
<dbReference type="EMBL" id="HG996472">
    <property type="protein sequence ID" value="CAG1833030.1"/>
    <property type="molecule type" value="Genomic_DNA"/>
</dbReference>
<evidence type="ECO:0000313" key="4">
    <source>
        <dbReference type="Proteomes" id="UP000012960"/>
    </source>
</evidence>
<reference evidence="3" key="2">
    <citation type="submission" date="2021-05" db="UniProtKB">
        <authorList>
            <consortium name="EnsemblPlants"/>
        </authorList>
    </citation>
    <scope>IDENTIFICATION</scope>
    <source>
        <strain evidence="3">subsp. malaccensis</strain>
    </source>
</reference>
<feature type="compositionally biased region" description="Basic residues" evidence="1">
    <location>
        <begin position="119"/>
        <end position="137"/>
    </location>
</feature>